<evidence type="ECO:0000256" key="2">
    <source>
        <dbReference type="ARBA" id="ARBA00004948"/>
    </source>
</evidence>
<dbReference type="EC" id="2.8.1.10" evidence="3 8"/>
<name>A0A7Y0DXH2_9GAMM</name>
<dbReference type="Proteomes" id="UP000570493">
    <property type="component" value="Unassembled WGS sequence"/>
</dbReference>
<dbReference type="SUPFAM" id="SSF110399">
    <property type="entry name" value="ThiG-like"/>
    <property type="match status" value="1"/>
</dbReference>
<dbReference type="HAMAP" id="MF_00443">
    <property type="entry name" value="ThiG"/>
    <property type="match status" value="1"/>
</dbReference>
<protein>
    <recommendedName>
        <fullName evidence="3 8">Thiazole synthase</fullName>
        <ecNumber evidence="3 8">2.8.1.10</ecNumber>
    </recommendedName>
</protein>
<sequence>MSGVLSDSFSIYGEQFTSRLLIGSALYPSPAIMADSIVASGAQVVTVSLRRQQSAAAGDDFWQLIKDTGLKILPNTAGCHSVKEAVTLAQMCREVFATDWIKLELIGDDYNLQPDPFALLEATKILLAEGFKVLPYCTDDLVLCQRLADAGCEVLMPWGAPIGTGKGLLNQYNLKTIRERLPDTTLIVDAGLGLPSHACQALELGYDAVLLNSAIAGAGCPVTMGHAFKTAVDAGRFAYRAKAMPEKDVAAPSTPTMGMPFWHQEFGIKNKN</sequence>
<evidence type="ECO:0000256" key="5">
    <source>
        <dbReference type="ARBA" id="ARBA00022977"/>
    </source>
</evidence>
<keyword evidence="6 8" id="KW-0704">Schiff base</keyword>
<dbReference type="InterPro" id="IPR033983">
    <property type="entry name" value="Thiazole_synthase_ThiG"/>
</dbReference>
<keyword evidence="8" id="KW-0963">Cytoplasm</keyword>
<evidence type="ECO:0000259" key="9">
    <source>
        <dbReference type="Pfam" id="PF05690"/>
    </source>
</evidence>
<keyword evidence="4 8" id="KW-0808">Transferase</keyword>
<dbReference type="RefSeq" id="WP_169021502.1">
    <property type="nucleotide sequence ID" value="NZ_JABBMT010000045.1"/>
</dbReference>
<comment type="subunit">
    <text evidence="8">Homotetramer. Forms heterodimers with either ThiH or ThiS.</text>
</comment>
<evidence type="ECO:0000256" key="7">
    <source>
        <dbReference type="ARBA" id="ARBA00049897"/>
    </source>
</evidence>
<dbReference type="InterPro" id="IPR008867">
    <property type="entry name" value="ThiG"/>
</dbReference>
<dbReference type="CDD" id="cd04728">
    <property type="entry name" value="ThiG"/>
    <property type="match status" value="1"/>
</dbReference>
<evidence type="ECO:0000256" key="4">
    <source>
        <dbReference type="ARBA" id="ARBA00022679"/>
    </source>
</evidence>
<comment type="caution">
    <text evidence="10">The sequence shown here is derived from an EMBL/GenBank/DDBJ whole genome shotgun (WGS) entry which is preliminary data.</text>
</comment>
<dbReference type="PANTHER" id="PTHR34266">
    <property type="entry name" value="THIAZOLE SYNTHASE"/>
    <property type="match status" value="1"/>
</dbReference>
<feature type="binding site" evidence="8">
    <location>
        <begin position="212"/>
        <end position="213"/>
    </location>
    <ligand>
        <name>1-deoxy-D-xylulose 5-phosphate</name>
        <dbReference type="ChEBI" id="CHEBI:57792"/>
    </ligand>
</feature>
<dbReference type="Pfam" id="PF05690">
    <property type="entry name" value="ThiG"/>
    <property type="match status" value="1"/>
</dbReference>
<dbReference type="InterPro" id="IPR013785">
    <property type="entry name" value="Aldolase_TIM"/>
</dbReference>
<dbReference type="AlphaFoldDB" id="A0A7Y0DXH2"/>
<reference evidence="10" key="1">
    <citation type="submission" date="2020-04" db="EMBL/GenBank/DDBJ databases">
        <title>Genome Sequencing for Pseudoaltermonas arctica.</title>
        <authorList>
            <person name="Elkins N.S."/>
        </authorList>
    </citation>
    <scope>NUCLEOTIDE SEQUENCE [LARGE SCALE GENOMIC DNA]</scope>
    <source>
        <strain evidence="10">NEC-BIFX-2020_0012</strain>
    </source>
</reference>
<dbReference type="GO" id="GO:0005737">
    <property type="term" value="C:cytoplasm"/>
    <property type="evidence" value="ECO:0007669"/>
    <property type="project" value="UniProtKB-SubCell"/>
</dbReference>
<evidence type="ECO:0000313" key="10">
    <source>
        <dbReference type="EMBL" id="NMM42601.1"/>
    </source>
</evidence>
<comment type="subcellular location">
    <subcellularLocation>
        <location evidence="8">Cytoplasm</location>
    </subcellularLocation>
</comment>
<feature type="active site" description="Schiff-base intermediate with DXP" evidence="8">
    <location>
        <position position="102"/>
    </location>
</feature>
<evidence type="ECO:0000256" key="8">
    <source>
        <dbReference type="HAMAP-Rule" id="MF_00443"/>
    </source>
</evidence>
<feature type="binding site" evidence="8">
    <location>
        <position position="163"/>
    </location>
    <ligand>
        <name>1-deoxy-D-xylulose 5-phosphate</name>
        <dbReference type="ChEBI" id="CHEBI:57792"/>
    </ligand>
</feature>
<organism evidence="10 11">
    <name type="scientific">Pseudoalteromonas arctica</name>
    <dbReference type="NCBI Taxonomy" id="394751"/>
    <lineage>
        <taxon>Bacteria</taxon>
        <taxon>Pseudomonadati</taxon>
        <taxon>Pseudomonadota</taxon>
        <taxon>Gammaproteobacteria</taxon>
        <taxon>Alteromonadales</taxon>
        <taxon>Pseudoalteromonadaceae</taxon>
        <taxon>Pseudoalteromonas</taxon>
    </lineage>
</organism>
<comment type="catalytic activity">
    <reaction evidence="7 8">
        <text>[ThiS sulfur-carrier protein]-C-terminal-Gly-aminoethanethioate + 2-iminoacetate + 1-deoxy-D-xylulose 5-phosphate = [ThiS sulfur-carrier protein]-C-terminal Gly-Gly + 2-[(2R,5Z)-2-carboxy-4-methylthiazol-5(2H)-ylidene]ethyl phosphate + 2 H2O + H(+)</text>
        <dbReference type="Rhea" id="RHEA:26297"/>
        <dbReference type="Rhea" id="RHEA-COMP:12909"/>
        <dbReference type="Rhea" id="RHEA-COMP:19908"/>
        <dbReference type="ChEBI" id="CHEBI:15377"/>
        <dbReference type="ChEBI" id="CHEBI:15378"/>
        <dbReference type="ChEBI" id="CHEBI:57792"/>
        <dbReference type="ChEBI" id="CHEBI:62899"/>
        <dbReference type="ChEBI" id="CHEBI:77846"/>
        <dbReference type="ChEBI" id="CHEBI:90778"/>
        <dbReference type="ChEBI" id="CHEBI:232372"/>
        <dbReference type="EC" id="2.8.1.10"/>
    </reaction>
</comment>
<evidence type="ECO:0000256" key="3">
    <source>
        <dbReference type="ARBA" id="ARBA00011960"/>
    </source>
</evidence>
<dbReference type="GO" id="GO:0009229">
    <property type="term" value="P:thiamine diphosphate biosynthetic process"/>
    <property type="evidence" value="ECO:0007669"/>
    <property type="project" value="UniProtKB-UniRule"/>
</dbReference>
<dbReference type="GO" id="GO:1990107">
    <property type="term" value="F:thiazole synthase activity"/>
    <property type="evidence" value="ECO:0007669"/>
    <property type="project" value="UniProtKB-EC"/>
</dbReference>
<dbReference type="Gene3D" id="3.20.20.70">
    <property type="entry name" value="Aldolase class I"/>
    <property type="match status" value="1"/>
</dbReference>
<comment type="function">
    <text evidence="1 8">Catalyzes the rearrangement of 1-deoxy-D-xylulose 5-phosphate (DXP) to produce the thiazole phosphate moiety of thiamine. Sulfur is provided by the thiocarboxylate moiety of the carrier protein ThiS. In vitro, sulfur can be provided by H(2)S.</text>
</comment>
<accession>A0A7Y0DXH2</accession>
<dbReference type="PANTHER" id="PTHR34266:SF2">
    <property type="entry name" value="THIAZOLE SYNTHASE"/>
    <property type="match status" value="1"/>
</dbReference>
<proteinExistence type="inferred from homology"/>
<feature type="domain" description="Thiazole synthase ThiG" evidence="9">
    <location>
        <begin position="11"/>
        <end position="255"/>
    </location>
</feature>
<evidence type="ECO:0000313" key="11">
    <source>
        <dbReference type="Proteomes" id="UP000570493"/>
    </source>
</evidence>
<keyword evidence="5 8" id="KW-0784">Thiamine biosynthesis</keyword>
<dbReference type="UniPathway" id="UPA00060"/>
<comment type="similarity">
    <text evidence="8">Belongs to the ThiG family.</text>
</comment>
<feature type="binding site" evidence="8">
    <location>
        <begin position="190"/>
        <end position="191"/>
    </location>
    <ligand>
        <name>1-deoxy-D-xylulose 5-phosphate</name>
        <dbReference type="ChEBI" id="CHEBI:57792"/>
    </ligand>
</feature>
<evidence type="ECO:0000256" key="6">
    <source>
        <dbReference type="ARBA" id="ARBA00023270"/>
    </source>
</evidence>
<dbReference type="EMBL" id="JABBMT010000045">
    <property type="protein sequence ID" value="NMM42601.1"/>
    <property type="molecule type" value="Genomic_DNA"/>
</dbReference>
<gene>
    <name evidence="8" type="primary">thiG</name>
    <name evidence="10" type="ORF">HHO47_17765</name>
</gene>
<evidence type="ECO:0000256" key="1">
    <source>
        <dbReference type="ARBA" id="ARBA00002834"/>
    </source>
</evidence>
<comment type="pathway">
    <text evidence="2 8">Cofactor biosynthesis; thiamine diphosphate biosynthesis.</text>
</comment>
<keyword evidence="11" id="KW-1185">Reference proteome</keyword>